<dbReference type="RefSeq" id="WP_116070719.1">
    <property type="nucleotide sequence ID" value="NZ_BONB01000067.1"/>
</dbReference>
<organism evidence="2 3">
    <name type="scientific">Asanoa ferruginea</name>
    <dbReference type="NCBI Taxonomy" id="53367"/>
    <lineage>
        <taxon>Bacteria</taxon>
        <taxon>Bacillati</taxon>
        <taxon>Actinomycetota</taxon>
        <taxon>Actinomycetes</taxon>
        <taxon>Micromonosporales</taxon>
        <taxon>Micromonosporaceae</taxon>
        <taxon>Asanoa</taxon>
    </lineage>
</organism>
<reference evidence="2 3" key="1">
    <citation type="submission" date="2018-08" db="EMBL/GenBank/DDBJ databases">
        <title>Sequencing the genomes of 1000 actinobacteria strains.</title>
        <authorList>
            <person name="Klenk H.-P."/>
        </authorList>
    </citation>
    <scope>NUCLEOTIDE SEQUENCE [LARGE SCALE GENOMIC DNA]</scope>
    <source>
        <strain evidence="2 3">DSM 44099</strain>
    </source>
</reference>
<feature type="domain" description="EAL" evidence="1">
    <location>
        <begin position="9"/>
        <end position="257"/>
    </location>
</feature>
<protein>
    <submittedName>
        <fullName evidence="2">EAL domain-containing protein (Putative c-di-GMP-specific phosphodiesterase class I)</fullName>
    </submittedName>
</protein>
<sequence>MTNVSPSTDDDRDDEFARILRARRLESVFQPIVHLASHTTVGYEALVRGPAGSPFTDATTLLRHAYRSDLVVEFDWAARAAACRAAMAANLPYDQLLFLNIEPLALGSDCPPDLWPDIEEAFARFQVVLEVTERSLERDPRSLLAGIDHQRPDVTGLAIDDLGANPSALSMLPILAADVIKLDQYVTQGGPTPMVMQIMDIAYEEAERTGATILAEGVETAADAEFARSAGATLAQGRYLGRPGPLPTGRRAPAPTLNVRSEPIADLATPFDALAGRSISRANLAYITALSRHLAERAAELTAPALSLLLLPDPRLLTAVDQARLARFAGRGVITGALGPGLPDPPAAGVRGARDHDRTLDGHFATLTLSPGTASAMFARAAPGHPDEFEFGVTHDRRRVVAAARSLLRRLGAGA</sequence>
<name>A0A3D9ZU99_9ACTN</name>
<dbReference type="PROSITE" id="PS50883">
    <property type="entry name" value="EAL"/>
    <property type="match status" value="1"/>
</dbReference>
<dbReference type="PANTHER" id="PTHR33121:SF76">
    <property type="entry name" value="SIGNALING PROTEIN"/>
    <property type="match status" value="1"/>
</dbReference>
<dbReference type="Proteomes" id="UP000256913">
    <property type="component" value="Unassembled WGS sequence"/>
</dbReference>
<dbReference type="CDD" id="cd01948">
    <property type="entry name" value="EAL"/>
    <property type="match status" value="1"/>
</dbReference>
<dbReference type="InterPro" id="IPR035919">
    <property type="entry name" value="EAL_sf"/>
</dbReference>
<gene>
    <name evidence="2" type="ORF">DFJ67_5602</name>
</gene>
<keyword evidence="3" id="KW-1185">Reference proteome</keyword>
<dbReference type="Pfam" id="PF00563">
    <property type="entry name" value="EAL"/>
    <property type="match status" value="1"/>
</dbReference>
<evidence type="ECO:0000313" key="3">
    <source>
        <dbReference type="Proteomes" id="UP000256913"/>
    </source>
</evidence>
<evidence type="ECO:0000313" key="2">
    <source>
        <dbReference type="EMBL" id="REF99563.1"/>
    </source>
</evidence>
<proteinExistence type="predicted"/>
<dbReference type="Gene3D" id="3.20.20.450">
    <property type="entry name" value="EAL domain"/>
    <property type="match status" value="1"/>
</dbReference>
<dbReference type="PANTHER" id="PTHR33121">
    <property type="entry name" value="CYCLIC DI-GMP PHOSPHODIESTERASE PDEF"/>
    <property type="match status" value="1"/>
</dbReference>
<accession>A0A3D9ZU99</accession>
<dbReference type="InterPro" id="IPR050706">
    <property type="entry name" value="Cyclic-di-GMP_PDE-like"/>
</dbReference>
<dbReference type="InterPro" id="IPR001633">
    <property type="entry name" value="EAL_dom"/>
</dbReference>
<dbReference type="GO" id="GO:0071111">
    <property type="term" value="F:cyclic-guanylate-specific phosphodiesterase activity"/>
    <property type="evidence" value="ECO:0007669"/>
    <property type="project" value="InterPro"/>
</dbReference>
<dbReference type="AlphaFoldDB" id="A0A3D9ZU99"/>
<comment type="caution">
    <text evidence="2">The sequence shown here is derived from an EMBL/GenBank/DDBJ whole genome shotgun (WGS) entry which is preliminary data.</text>
</comment>
<dbReference type="EMBL" id="QUMQ01000001">
    <property type="protein sequence ID" value="REF99563.1"/>
    <property type="molecule type" value="Genomic_DNA"/>
</dbReference>
<evidence type="ECO:0000259" key="1">
    <source>
        <dbReference type="PROSITE" id="PS50883"/>
    </source>
</evidence>
<dbReference type="SMART" id="SM00052">
    <property type="entry name" value="EAL"/>
    <property type="match status" value="1"/>
</dbReference>
<dbReference type="SUPFAM" id="SSF141868">
    <property type="entry name" value="EAL domain-like"/>
    <property type="match status" value="1"/>
</dbReference>
<dbReference type="OrthoDB" id="3278016at2"/>